<evidence type="ECO:0000256" key="1">
    <source>
        <dbReference type="SAM" id="MobiDB-lite"/>
    </source>
</evidence>
<sequence length="349" mass="37698">MFGCYSFESIGTLAENAAPAAAAPEPVSAAPNHNDGDGHVAPEGGDMDTWPRPELIQPLQPNPPVISKTPTLVGLDMPSPPTVDNLVHKLSRQNLRFDSLGLPLPQSSPAISDKPDDPDILPTIQPWTGLEVDDELPVRPSTPTHRLSDTIPPLTLLDHGSPIEVDELAGPSPDIRPTNWQATKELYSNSVSARVNARLASMISTGTQCNVRSAPQPGPTLPTRLTTSSVVEERIPSWDLEVDEAYANGTADVDEEERVFTESIMSLRRAAGPGGIRKNMVAGIPLRYRLSTEAALRCPNVVRSRPRMRRRDKDSRSRRDSVASSGITSAMSSPIIPPSIPSPRFPPHP</sequence>
<reference evidence="2" key="2">
    <citation type="submission" date="2023-06" db="EMBL/GenBank/DDBJ databases">
        <authorList>
            <consortium name="Lawrence Berkeley National Laboratory"/>
            <person name="Haridas S."/>
            <person name="Hensen N."/>
            <person name="Bonometti L."/>
            <person name="Westerberg I."/>
            <person name="Brannstrom I.O."/>
            <person name="Guillou S."/>
            <person name="Cros-Aarteil S."/>
            <person name="Calhoun S."/>
            <person name="Kuo A."/>
            <person name="Mondo S."/>
            <person name="Pangilinan J."/>
            <person name="Riley R."/>
            <person name="LaButti K."/>
            <person name="Andreopoulos B."/>
            <person name="Lipzen A."/>
            <person name="Chen C."/>
            <person name="Yanf M."/>
            <person name="Daum C."/>
            <person name="Ng V."/>
            <person name="Clum A."/>
            <person name="Steindorff A."/>
            <person name="Ohm R."/>
            <person name="Martin F."/>
            <person name="Silar P."/>
            <person name="Natvig D."/>
            <person name="Lalanne C."/>
            <person name="Gautier V."/>
            <person name="Ament-velasquez S.L."/>
            <person name="Kruys A."/>
            <person name="Hutchinson M.I."/>
            <person name="Powell A.J."/>
            <person name="Barry K."/>
            <person name="Miller A.N."/>
            <person name="Grigoriev I.V."/>
            <person name="Debuchy R."/>
            <person name="Gladieux P."/>
            <person name="Thoren M.H."/>
            <person name="Johannesson H."/>
        </authorList>
    </citation>
    <scope>NUCLEOTIDE SEQUENCE</scope>
    <source>
        <strain evidence="2">CBS 232.78</strain>
    </source>
</reference>
<gene>
    <name evidence="2" type="ORF">B0H63DRAFT_310587</name>
</gene>
<proteinExistence type="predicted"/>
<evidence type="ECO:0000313" key="3">
    <source>
        <dbReference type="Proteomes" id="UP001285441"/>
    </source>
</evidence>
<reference evidence="2" key="1">
    <citation type="journal article" date="2023" name="Mol. Phylogenet. Evol.">
        <title>Genome-scale phylogeny and comparative genomics of the fungal order Sordariales.</title>
        <authorList>
            <person name="Hensen N."/>
            <person name="Bonometti L."/>
            <person name="Westerberg I."/>
            <person name="Brannstrom I.O."/>
            <person name="Guillou S."/>
            <person name="Cros-Aarteil S."/>
            <person name="Calhoun S."/>
            <person name="Haridas S."/>
            <person name="Kuo A."/>
            <person name="Mondo S."/>
            <person name="Pangilinan J."/>
            <person name="Riley R."/>
            <person name="LaButti K."/>
            <person name="Andreopoulos B."/>
            <person name="Lipzen A."/>
            <person name="Chen C."/>
            <person name="Yan M."/>
            <person name="Daum C."/>
            <person name="Ng V."/>
            <person name="Clum A."/>
            <person name="Steindorff A."/>
            <person name="Ohm R.A."/>
            <person name="Martin F."/>
            <person name="Silar P."/>
            <person name="Natvig D.O."/>
            <person name="Lalanne C."/>
            <person name="Gautier V."/>
            <person name="Ament-Velasquez S.L."/>
            <person name="Kruys A."/>
            <person name="Hutchinson M.I."/>
            <person name="Powell A.J."/>
            <person name="Barry K."/>
            <person name="Miller A.N."/>
            <person name="Grigoriev I.V."/>
            <person name="Debuchy R."/>
            <person name="Gladieux P."/>
            <person name="Hiltunen Thoren M."/>
            <person name="Johannesson H."/>
        </authorList>
    </citation>
    <scope>NUCLEOTIDE SEQUENCE</scope>
    <source>
        <strain evidence="2">CBS 232.78</strain>
    </source>
</reference>
<keyword evidence="3" id="KW-1185">Reference proteome</keyword>
<comment type="caution">
    <text evidence="2">The sequence shown here is derived from an EMBL/GenBank/DDBJ whole genome shotgun (WGS) entry which is preliminary data.</text>
</comment>
<dbReference type="EMBL" id="JAULSW010000009">
    <property type="protein sequence ID" value="KAK3370202.1"/>
    <property type="molecule type" value="Genomic_DNA"/>
</dbReference>
<feature type="compositionally biased region" description="Low complexity" evidence="1">
    <location>
        <begin position="22"/>
        <end position="32"/>
    </location>
</feature>
<feature type="region of interest" description="Disordered" evidence="1">
    <location>
        <begin position="22"/>
        <end position="47"/>
    </location>
</feature>
<feature type="compositionally biased region" description="Pro residues" evidence="1">
    <location>
        <begin position="335"/>
        <end position="349"/>
    </location>
</feature>
<protein>
    <submittedName>
        <fullName evidence="2">Uncharacterized protein</fullName>
    </submittedName>
</protein>
<dbReference type="AlphaFoldDB" id="A0AAE0K5U1"/>
<feature type="compositionally biased region" description="Basic and acidic residues" evidence="1">
    <location>
        <begin position="311"/>
        <end position="321"/>
    </location>
</feature>
<organism evidence="2 3">
    <name type="scientific">Podospora didyma</name>
    <dbReference type="NCBI Taxonomy" id="330526"/>
    <lineage>
        <taxon>Eukaryota</taxon>
        <taxon>Fungi</taxon>
        <taxon>Dikarya</taxon>
        <taxon>Ascomycota</taxon>
        <taxon>Pezizomycotina</taxon>
        <taxon>Sordariomycetes</taxon>
        <taxon>Sordariomycetidae</taxon>
        <taxon>Sordariales</taxon>
        <taxon>Podosporaceae</taxon>
        <taxon>Podospora</taxon>
    </lineage>
</organism>
<feature type="region of interest" description="Disordered" evidence="1">
    <location>
        <begin position="301"/>
        <end position="349"/>
    </location>
</feature>
<accession>A0AAE0K5U1</accession>
<name>A0AAE0K5U1_9PEZI</name>
<dbReference type="Proteomes" id="UP001285441">
    <property type="component" value="Unassembled WGS sequence"/>
</dbReference>
<evidence type="ECO:0000313" key="2">
    <source>
        <dbReference type="EMBL" id="KAK3370202.1"/>
    </source>
</evidence>